<evidence type="ECO:0008006" key="10">
    <source>
        <dbReference type="Google" id="ProtNLM"/>
    </source>
</evidence>
<sequence length="225" mass="24327">MAVSVSILAVITSLHLIAFVLAIGAERRRSTVTLSLSLSTFESLSVLLIFCFVLCEKAKVVPDQYDERTYCVYDTDASTVYGLAAFGLILISQMILNGVTRCLCFGKGLVTGSCSTTCAIIFFIFSWLSFLGAEACLLAGSARNAYHTKYRGLFNQGELSCATLRKGVFAAGAALTLLSLIGSILYYFAHSRADTGGWEKHQNVGVGMTSASYPQQQQTSEFEKV</sequence>
<dbReference type="Pfam" id="PF06749">
    <property type="entry name" value="DUF1218"/>
    <property type="match status" value="1"/>
</dbReference>
<keyword evidence="5 7" id="KW-0472">Membrane</keyword>
<evidence type="ECO:0000256" key="3">
    <source>
        <dbReference type="ARBA" id="ARBA00022729"/>
    </source>
</evidence>
<evidence type="ECO:0000313" key="8">
    <source>
        <dbReference type="EMBL" id="KAG6759593.1"/>
    </source>
</evidence>
<comment type="caution">
    <text evidence="8">The sequence shown here is derived from an EMBL/GenBank/DDBJ whole genome shotgun (WGS) entry which is preliminary data.</text>
</comment>
<feature type="transmembrane region" description="Helical" evidence="7">
    <location>
        <begin position="32"/>
        <end position="55"/>
    </location>
</feature>
<accession>A0A8X7YU73</accession>
<evidence type="ECO:0000256" key="1">
    <source>
        <dbReference type="ARBA" id="ARBA00004127"/>
    </source>
</evidence>
<keyword evidence="2 7" id="KW-0812">Transmembrane</keyword>
<dbReference type="Proteomes" id="UP000886885">
    <property type="component" value="Chromosome 10A"/>
</dbReference>
<protein>
    <recommendedName>
        <fullName evidence="10">Fiber protein Fb34</fullName>
    </recommendedName>
</protein>
<keyword evidence="4 7" id="KW-1133">Transmembrane helix</keyword>
<feature type="transmembrane region" description="Helical" evidence="7">
    <location>
        <begin position="6"/>
        <end position="25"/>
    </location>
</feature>
<comment type="similarity">
    <text evidence="6">Belongs to the DESIGUAL family.</text>
</comment>
<evidence type="ECO:0000256" key="4">
    <source>
        <dbReference type="ARBA" id="ARBA00022989"/>
    </source>
</evidence>
<evidence type="ECO:0000256" key="6">
    <source>
        <dbReference type="ARBA" id="ARBA00029467"/>
    </source>
</evidence>
<reference evidence="8" key="1">
    <citation type="journal article" date="2020" name="bioRxiv">
        <title>Hybrid origin of Populus tomentosa Carr. identified through genome sequencing and phylogenomic analysis.</title>
        <authorList>
            <person name="An X."/>
            <person name="Gao K."/>
            <person name="Chen Z."/>
            <person name="Li J."/>
            <person name="Yang X."/>
            <person name="Yang X."/>
            <person name="Zhou J."/>
            <person name="Guo T."/>
            <person name="Zhao T."/>
            <person name="Huang S."/>
            <person name="Miao D."/>
            <person name="Khan W.U."/>
            <person name="Rao P."/>
            <person name="Ye M."/>
            <person name="Lei B."/>
            <person name="Liao W."/>
            <person name="Wang J."/>
            <person name="Ji L."/>
            <person name="Li Y."/>
            <person name="Guo B."/>
            <person name="Mustafa N.S."/>
            <person name="Li S."/>
            <person name="Yun Q."/>
            <person name="Keller S.R."/>
            <person name="Mao J."/>
            <person name="Zhang R."/>
            <person name="Strauss S.H."/>
        </authorList>
    </citation>
    <scope>NUCLEOTIDE SEQUENCE</scope>
    <source>
        <strain evidence="8">GM15</strain>
        <tissue evidence="8">Leaf</tissue>
    </source>
</reference>
<keyword evidence="9" id="KW-1185">Reference proteome</keyword>
<gene>
    <name evidence="8" type="ORF">POTOM_036077</name>
</gene>
<organism evidence="8 9">
    <name type="scientific">Populus tomentosa</name>
    <name type="common">Chinese white poplar</name>
    <dbReference type="NCBI Taxonomy" id="118781"/>
    <lineage>
        <taxon>Eukaryota</taxon>
        <taxon>Viridiplantae</taxon>
        <taxon>Streptophyta</taxon>
        <taxon>Embryophyta</taxon>
        <taxon>Tracheophyta</taxon>
        <taxon>Spermatophyta</taxon>
        <taxon>Magnoliopsida</taxon>
        <taxon>eudicotyledons</taxon>
        <taxon>Gunneridae</taxon>
        <taxon>Pentapetalae</taxon>
        <taxon>rosids</taxon>
        <taxon>fabids</taxon>
        <taxon>Malpighiales</taxon>
        <taxon>Salicaceae</taxon>
        <taxon>Saliceae</taxon>
        <taxon>Populus</taxon>
    </lineage>
</organism>
<dbReference type="InterPro" id="IPR052222">
    <property type="entry name" value="DESIGUAL"/>
</dbReference>
<feature type="transmembrane region" description="Helical" evidence="7">
    <location>
        <begin position="78"/>
        <end position="96"/>
    </location>
</feature>
<feature type="transmembrane region" description="Helical" evidence="7">
    <location>
        <begin position="168"/>
        <end position="189"/>
    </location>
</feature>
<dbReference type="OrthoDB" id="2015495at2759"/>
<name>A0A8X7YU73_POPTO</name>
<keyword evidence="3" id="KW-0732">Signal</keyword>
<dbReference type="PANTHER" id="PTHR31769">
    <property type="entry name" value="OS07G0462200 PROTEIN-RELATED"/>
    <property type="match status" value="1"/>
</dbReference>
<evidence type="ECO:0000256" key="2">
    <source>
        <dbReference type="ARBA" id="ARBA00022692"/>
    </source>
</evidence>
<dbReference type="EMBL" id="JAAWWB010000019">
    <property type="protein sequence ID" value="KAG6759593.1"/>
    <property type="molecule type" value="Genomic_DNA"/>
</dbReference>
<evidence type="ECO:0000256" key="5">
    <source>
        <dbReference type="ARBA" id="ARBA00023136"/>
    </source>
</evidence>
<comment type="subcellular location">
    <subcellularLocation>
        <location evidence="1">Endomembrane system</location>
        <topology evidence="1">Multi-pass membrane protein</topology>
    </subcellularLocation>
</comment>
<dbReference type="AlphaFoldDB" id="A0A8X7YU73"/>
<evidence type="ECO:0000313" key="9">
    <source>
        <dbReference type="Proteomes" id="UP000886885"/>
    </source>
</evidence>
<proteinExistence type="inferred from homology"/>
<dbReference type="GO" id="GO:0012505">
    <property type="term" value="C:endomembrane system"/>
    <property type="evidence" value="ECO:0007669"/>
    <property type="project" value="UniProtKB-SubCell"/>
</dbReference>
<evidence type="ECO:0000256" key="7">
    <source>
        <dbReference type="SAM" id="Phobius"/>
    </source>
</evidence>
<dbReference type="InterPro" id="IPR009606">
    <property type="entry name" value="DEAL/Modifying_wall_lignin1/2"/>
</dbReference>